<evidence type="ECO:0000313" key="2">
    <source>
        <dbReference type="EMBL" id="CAG9320872.1"/>
    </source>
</evidence>
<feature type="transmembrane region" description="Helical" evidence="1">
    <location>
        <begin position="20"/>
        <end position="40"/>
    </location>
</feature>
<evidence type="ECO:0000313" key="3">
    <source>
        <dbReference type="Proteomes" id="UP001162131"/>
    </source>
</evidence>
<keyword evidence="1" id="KW-0812">Transmembrane</keyword>
<evidence type="ECO:0000256" key="1">
    <source>
        <dbReference type="SAM" id="Phobius"/>
    </source>
</evidence>
<reference evidence="2" key="1">
    <citation type="submission" date="2021-09" db="EMBL/GenBank/DDBJ databases">
        <authorList>
            <consortium name="AG Swart"/>
            <person name="Singh M."/>
            <person name="Singh A."/>
            <person name="Seah K."/>
            <person name="Emmerich C."/>
        </authorList>
    </citation>
    <scope>NUCLEOTIDE SEQUENCE</scope>
    <source>
        <strain evidence="2">ATCC30299</strain>
    </source>
</reference>
<proteinExistence type="predicted"/>
<keyword evidence="3" id="KW-1185">Reference proteome</keyword>
<comment type="caution">
    <text evidence="2">The sequence shown here is derived from an EMBL/GenBank/DDBJ whole genome shotgun (WGS) entry which is preliminary data.</text>
</comment>
<gene>
    <name evidence="2" type="ORF">BSTOLATCC_MIC27449</name>
</gene>
<dbReference type="AlphaFoldDB" id="A0AAU9IYN6"/>
<accession>A0AAU9IYN6</accession>
<keyword evidence="1" id="KW-0472">Membrane</keyword>
<keyword evidence="1" id="KW-1133">Transmembrane helix</keyword>
<organism evidence="2 3">
    <name type="scientific">Blepharisma stoltei</name>
    <dbReference type="NCBI Taxonomy" id="1481888"/>
    <lineage>
        <taxon>Eukaryota</taxon>
        <taxon>Sar</taxon>
        <taxon>Alveolata</taxon>
        <taxon>Ciliophora</taxon>
        <taxon>Postciliodesmatophora</taxon>
        <taxon>Heterotrichea</taxon>
        <taxon>Heterotrichida</taxon>
        <taxon>Blepharismidae</taxon>
        <taxon>Blepharisma</taxon>
    </lineage>
</organism>
<protein>
    <submittedName>
        <fullName evidence="2">Uncharacterized protein</fullName>
    </submittedName>
</protein>
<dbReference type="EMBL" id="CAJZBQ010000027">
    <property type="protein sequence ID" value="CAG9320872.1"/>
    <property type="molecule type" value="Genomic_DNA"/>
</dbReference>
<sequence>MAYNRYLFNSFEHYGSILRAIRPLVLQLFLISGLMAGGSLNSKVNFEKYNKSAKSILYKLAEIEIKENEINK</sequence>
<dbReference type="Proteomes" id="UP001162131">
    <property type="component" value="Unassembled WGS sequence"/>
</dbReference>
<name>A0AAU9IYN6_9CILI</name>